<evidence type="ECO:0000313" key="2">
    <source>
        <dbReference type="Proteomes" id="UP000035721"/>
    </source>
</evidence>
<proteinExistence type="predicted"/>
<sequence>MSGVWTTPATEQYVWVATMLVGRSGYLDSGGLPWRRGNGGPSRGLWIPRFGRAPRGWR</sequence>
<dbReference type="EMBL" id="CAJB01000242">
    <property type="protein sequence ID" value="CCH78653.1"/>
    <property type="molecule type" value="Genomic_DNA"/>
</dbReference>
<dbReference type="Proteomes" id="UP000035721">
    <property type="component" value="Unassembled WGS sequence"/>
</dbReference>
<organism evidence="1 2">
    <name type="scientific">Nostocoides japonicum T1-X7</name>
    <dbReference type="NCBI Taxonomy" id="1194083"/>
    <lineage>
        <taxon>Bacteria</taxon>
        <taxon>Bacillati</taxon>
        <taxon>Actinomycetota</taxon>
        <taxon>Actinomycetes</taxon>
        <taxon>Micrococcales</taxon>
        <taxon>Intrasporangiaceae</taxon>
        <taxon>Nostocoides</taxon>
    </lineage>
</organism>
<name>A0A077LXM5_9MICO</name>
<accession>A0A077LXM5</accession>
<keyword evidence="2" id="KW-1185">Reference proteome</keyword>
<comment type="caution">
    <text evidence="1">The sequence shown here is derived from an EMBL/GenBank/DDBJ whole genome shotgun (WGS) entry which is preliminary data.</text>
</comment>
<reference evidence="1 2" key="1">
    <citation type="journal article" date="2013" name="ISME J.">
        <title>A metabolic model for members of the genus Tetrasphaera involved in enhanced biological phosphorus removal.</title>
        <authorList>
            <person name="Kristiansen R."/>
            <person name="Nguyen H.T.T."/>
            <person name="Saunders A.M."/>
            <person name="Nielsen J.L."/>
            <person name="Wimmer R."/>
            <person name="Le V.Q."/>
            <person name="McIlroy S.J."/>
            <person name="Petrovski S."/>
            <person name="Seviour R.J."/>
            <person name="Calteau A."/>
            <person name="Nielsen K.L."/>
            <person name="Nielsen P.H."/>
        </authorList>
    </citation>
    <scope>NUCLEOTIDE SEQUENCE [LARGE SCALE GENOMIC DNA]</scope>
    <source>
        <strain evidence="1 2">T1-X7</strain>
    </source>
</reference>
<dbReference type="AlphaFoldDB" id="A0A077LXM5"/>
<evidence type="ECO:0000313" key="1">
    <source>
        <dbReference type="EMBL" id="CCH78653.1"/>
    </source>
</evidence>
<gene>
    <name evidence="1" type="ORF">BN12_3160001</name>
</gene>
<protein>
    <submittedName>
        <fullName evidence="1">Uncharacterized protein</fullName>
    </submittedName>
</protein>